<evidence type="ECO:0000256" key="3">
    <source>
        <dbReference type="PIRSR" id="PIRSR017388-2"/>
    </source>
</evidence>
<comment type="similarity">
    <text evidence="1">Belongs to the AB hydrolase superfamily. FUS2 hydrolase family.</text>
</comment>
<dbReference type="EMBL" id="CP021983">
    <property type="protein sequence ID" value="ASC73366.1"/>
    <property type="molecule type" value="Genomic_DNA"/>
</dbReference>
<dbReference type="Pfam" id="PF12697">
    <property type="entry name" value="Abhydrolase_6"/>
    <property type="match status" value="1"/>
</dbReference>
<dbReference type="STRING" id="1641165.XM38_03365"/>
<evidence type="ECO:0000256" key="1">
    <source>
        <dbReference type="ARBA" id="ARBA00038115"/>
    </source>
</evidence>
<evidence type="ECO:0000259" key="4">
    <source>
        <dbReference type="Pfam" id="PF12697"/>
    </source>
</evidence>
<feature type="active site" description="Charge relay system" evidence="2">
    <location>
        <position position="219"/>
    </location>
</feature>
<feature type="binding site" evidence="3">
    <location>
        <position position="125"/>
    </location>
    <ligand>
        <name>substrate</name>
    </ligand>
</feature>
<dbReference type="PANTHER" id="PTHR22946">
    <property type="entry name" value="DIENELACTONE HYDROLASE DOMAIN-CONTAINING PROTEIN-RELATED"/>
    <property type="match status" value="1"/>
</dbReference>
<feature type="active site" description="Charge relay system" evidence="2">
    <location>
        <position position="248"/>
    </location>
</feature>
<feature type="binding site" evidence="3">
    <location>
        <position position="51"/>
    </location>
    <ligand>
        <name>substrate</name>
    </ligand>
</feature>
<keyword evidence="6" id="KW-1185">Reference proteome</keyword>
<organism evidence="5 6">
    <name type="scientific">Halomicronema hongdechloris C2206</name>
    <dbReference type="NCBI Taxonomy" id="1641165"/>
    <lineage>
        <taxon>Bacteria</taxon>
        <taxon>Bacillati</taxon>
        <taxon>Cyanobacteriota</taxon>
        <taxon>Cyanophyceae</taxon>
        <taxon>Nodosilineales</taxon>
        <taxon>Nodosilineaceae</taxon>
        <taxon>Halomicronema</taxon>
    </lineage>
</organism>
<dbReference type="InterPro" id="IPR000073">
    <property type="entry name" value="AB_hydrolase_1"/>
</dbReference>
<feature type="active site" description="Nucleophile" evidence="2">
    <location>
        <position position="124"/>
    </location>
</feature>
<dbReference type="Proteomes" id="UP000191901">
    <property type="component" value="Chromosome"/>
</dbReference>
<feature type="domain" description="AB hydrolase-1" evidence="4">
    <location>
        <begin position="45"/>
        <end position="261"/>
    </location>
</feature>
<dbReference type="KEGG" id="hhg:XM38_043310"/>
<dbReference type="AlphaFoldDB" id="A0A1Z3HSX4"/>
<dbReference type="SUPFAM" id="SSF53474">
    <property type="entry name" value="alpha/beta-Hydrolases"/>
    <property type="match status" value="1"/>
</dbReference>
<dbReference type="RefSeq" id="WP_225889374.1">
    <property type="nucleotide sequence ID" value="NZ_CP021983.2"/>
</dbReference>
<evidence type="ECO:0000313" key="6">
    <source>
        <dbReference type="Proteomes" id="UP000191901"/>
    </source>
</evidence>
<dbReference type="InterPro" id="IPR050261">
    <property type="entry name" value="FrsA_esterase"/>
</dbReference>
<sequence>MMLLDPPYFSGFEALGAAENVLMPEAYPHWLRADSPGRCGVRCGVICVHGFAGVPYEVTPVAKDCVTAGMDAVTMVLPGHGYRQRQDQRRQFARITMDGLLQAARQEIAKARQYYDRVGMFGLSMGGAIALTMAAEGRLDACAVAAPALRLPLRAEILIPLLGWASFYLPSATKPSFDQPCYDFYHSWALRQLYRLSRQARRQLPQIQVPTLVVHSHCDRIIPAIVVDWITAEVPAPVEVGWFDASGHAMLLDCQGAAVARRVVEFFERHLAPT</sequence>
<dbReference type="InterPro" id="IPR012354">
    <property type="entry name" value="Esterase_lipase"/>
</dbReference>
<dbReference type="PIRSF" id="PIRSF017388">
    <property type="entry name" value="Esterase_lipase"/>
    <property type="match status" value="1"/>
</dbReference>
<gene>
    <name evidence="5" type="ORF">XM38_043310</name>
</gene>
<accession>A0A1Z3HSX4</accession>
<dbReference type="InterPro" id="IPR029058">
    <property type="entry name" value="AB_hydrolase_fold"/>
</dbReference>
<name>A0A1Z3HSX4_9CYAN</name>
<evidence type="ECO:0000256" key="2">
    <source>
        <dbReference type="PIRSR" id="PIRSR017388-1"/>
    </source>
</evidence>
<reference evidence="5 6" key="1">
    <citation type="journal article" date="2016" name="Biochim. Biophys. Acta">
        <title>Characterization of red-shifted phycobilisomes isolated from the chlorophyll f-containing cyanobacterium Halomicronema hongdechloris.</title>
        <authorList>
            <person name="Li Y."/>
            <person name="Lin Y."/>
            <person name="Garvey C.J."/>
            <person name="Birch D."/>
            <person name="Corkery R.W."/>
            <person name="Loughlin P.C."/>
            <person name="Scheer H."/>
            <person name="Willows R.D."/>
            <person name="Chen M."/>
        </authorList>
    </citation>
    <scope>NUCLEOTIDE SEQUENCE [LARGE SCALE GENOMIC DNA]</scope>
    <source>
        <strain evidence="5 6">C2206</strain>
    </source>
</reference>
<proteinExistence type="inferred from homology"/>
<dbReference type="EC" id="3.1.1.23" evidence="5"/>
<protein>
    <submittedName>
        <fullName evidence="5">Thermostable monoacylglycerol lipase</fullName>
        <ecNumber evidence="5">3.1.1.23</ecNumber>
    </submittedName>
</protein>
<keyword evidence="5" id="KW-0378">Hydrolase</keyword>
<dbReference type="GO" id="GO:0047372">
    <property type="term" value="F:monoacylglycerol lipase activity"/>
    <property type="evidence" value="ECO:0007669"/>
    <property type="project" value="UniProtKB-EC"/>
</dbReference>
<evidence type="ECO:0000313" key="5">
    <source>
        <dbReference type="EMBL" id="ASC73366.1"/>
    </source>
</evidence>
<dbReference type="Gene3D" id="3.40.50.1820">
    <property type="entry name" value="alpha/beta hydrolase"/>
    <property type="match status" value="1"/>
</dbReference>